<dbReference type="InterPro" id="IPR003691">
    <property type="entry name" value="FluC"/>
</dbReference>
<dbReference type="GO" id="GO:0034220">
    <property type="term" value="P:monoatomic ion transmembrane transport"/>
    <property type="evidence" value="ECO:0007669"/>
    <property type="project" value="UniProtKB-KW"/>
</dbReference>
<evidence type="ECO:0000256" key="3">
    <source>
        <dbReference type="ARBA" id="ARBA00022692"/>
    </source>
</evidence>
<evidence type="ECO:0000256" key="10">
    <source>
        <dbReference type="RuleBase" id="RU004340"/>
    </source>
</evidence>
<dbReference type="EMBL" id="JACCFY010000001">
    <property type="protein sequence ID" value="NYJ79198.1"/>
    <property type="molecule type" value="Genomic_DNA"/>
</dbReference>
<feature type="transmembrane region" description="Helical" evidence="10">
    <location>
        <begin position="107"/>
        <end position="130"/>
    </location>
</feature>
<evidence type="ECO:0000313" key="11">
    <source>
        <dbReference type="EMBL" id="NYJ79198.1"/>
    </source>
</evidence>
<dbReference type="RefSeq" id="WP_179542452.1">
    <property type="nucleotide sequence ID" value="NZ_BAAALL010000001.1"/>
</dbReference>
<dbReference type="Proteomes" id="UP000535437">
    <property type="component" value="Unassembled WGS sequence"/>
</dbReference>
<comment type="subcellular location">
    <subcellularLocation>
        <location evidence="1">Cell membrane</location>
        <topology evidence="1">Multi-pass membrane protein</topology>
    </subcellularLocation>
</comment>
<comment type="similarity">
    <text evidence="7 10">Belongs to the fluoride channel Fluc/FEX (TC 1.A.43) family.</text>
</comment>
<evidence type="ECO:0000256" key="5">
    <source>
        <dbReference type="ARBA" id="ARBA00023136"/>
    </source>
</evidence>
<evidence type="ECO:0000256" key="7">
    <source>
        <dbReference type="ARBA" id="ARBA00035120"/>
    </source>
</evidence>
<keyword evidence="12" id="KW-1185">Reference proteome</keyword>
<accession>A0A7Z0GQD8</accession>
<comment type="function">
    <text evidence="9">Fluoride-specific ion channel. Important for reducing fluoride concentration in the cell, thus reducing its toxicity.</text>
</comment>
<keyword evidence="2 10" id="KW-1003">Cell membrane</keyword>
<keyword evidence="6" id="KW-0407">Ion channel</keyword>
<sequence>MTTTLSVAVVLGVALGGATGAVLRLLLDRYVRYGILVANSLGCLFLGFLFGRFSALTALEAVPESGVFSPGVITVVSYGLIGALSTFATVSLRAAQRWVDGQRMQAAWIWLVNVACGFLAAGIGLALSGLGSL</sequence>
<feature type="transmembrane region" description="Helical" evidence="10">
    <location>
        <begin position="30"/>
        <end position="51"/>
    </location>
</feature>
<keyword evidence="4 10" id="KW-1133">Transmembrane helix</keyword>
<evidence type="ECO:0000256" key="9">
    <source>
        <dbReference type="ARBA" id="ARBA00049940"/>
    </source>
</evidence>
<protein>
    <recommendedName>
        <fullName evidence="10">Fluoride-specific ion channel</fullName>
    </recommendedName>
</protein>
<name>A0A7Z0GQD8_9MICC</name>
<dbReference type="GO" id="GO:0005886">
    <property type="term" value="C:plasma membrane"/>
    <property type="evidence" value="ECO:0007669"/>
    <property type="project" value="UniProtKB-SubCell"/>
</dbReference>
<evidence type="ECO:0000256" key="6">
    <source>
        <dbReference type="ARBA" id="ARBA00023303"/>
    </source>
</evidence>
<keyword evidence="6" id="KW-0406">Ion transport</keyword>
<evidence type="ECO:0000256" key="4">
    <source>
        <dbReference type="ARBA" id="ARBA00022989"/>
    </source>
</evidence>
<reference evidence="11 12" key="1">
    <citation type="submission" date="2020-07" db="EMBL/GenBank/DDBJ databases">
        <title>Sequencing the genomes of 1000 actinobacteria strains.</title>
        <authorList>
            <person name="Klenk H.-P."/>
        </authorList>
    </citation>
    <scope>NUCLEOTIDE SEQUENCE [LARGE SCALE GENOMIC DNA]</scope>
    <source>
        <strain evidence="11 12">DSM 15475</strain>
    </source>
</reference>
<comment type="caution">
    <text evidence="11">The sequence shown here is derived from an EMBL/GenBank/DDBJ whole genome shotgun (WGS) entry which is preliminary data.</text>
</comment>
<evidence type="ECO:0000256" key="1">
    <source>
        <dbReference type="ARBA" id="ARBA00004651"/>
    </source>
</evidence>
<proteinExistence type="inferred from homology"/>
<comment type="catalytic activity">
    <reaction evidence="8">
        <text>fluoride(in) = fluoride(out)</text>
        <dbReference type="Rhea" id="RHEA:76159"/>
        <dbReference type="ChEBI" id="CHEBI:17051"/>
    </reaction>
    <physiologicalReaction direction="left-to-right" evidence="8">
        <dbReference type="Rhea" id="RHEA:76160"/>
    </physiologicalReaction>
</comment>
<organism evidence="11 12">
    <name type="scientific">Nesterenkonia xinjiangensis</name>
    <dbReference type="NCBI Taxonomy" id="225327"/>
    <lineage>
        <taxon>Bacteria</taxon>
        <taxon>Bacillati</taxon>
        <taxon>Actinomycetota</taxon>
        <taxon>Actinomycetes</taxon>
        <taxon>Micrococcales</taxon>
        <taxon>Micrococcaceae</taxon>
        <taxon>Nesterenkonia</taxon>
    </lineage>
</organism>
<gene>
    <name evidence="11" type="ORF">HNR09_002609</name>
</gene>
<feature type="transmembrane region" description="Helical" evidence="10">
    <location>
        <begin position="72"/>
        <end position="95"/>
    </location>
</feature>
<keyword evidence="6" id="KW-0813">Transport</keyword>
<keyword evidence="3 10" id="KW-0812">Transmembrane</keyword>
<evidence type="ECO:0000256" key="2">
    <source>
        <dbReference type="ARBA" id="ARBA00022475"/>
    </source>
</evidence>
<evidence type="ECO:0000256" key="8">
    <source>
        <dbReference type="ARBA" id="ARBA00035585"/>
    </source>
</evidence>
<keyword evidence="5 10" id="KW-0472">Membrane</keyword>
<dbReference type="Pfam" id="PF02537">
    <property type="entry name" value="CRCB"/>
    <property type="match status" value="1"/>
</dbReference>
<dbReference type="AlphaFoldDB" id="A0A7Z0GQD8"/>
<evidence type="ECO:0000313" key="12">
    <source>
        <dbReference type="Proteomes" id="UP000535437"/>
    </source>
</evidence>